<dbReference type="PANTHER" id="PTHR32305">
    <property type="match status" value="1"/>
</dbReference>
<evidence type="ECO:0000256" key="1">
    <source>
        <dbReference type="SAM" id="MobiDB-lite"/>
    </source>
</evidence>
<organism evidence="3 4">
    <name type="scientific">Luteimicrobium xylanilyticum</name>
    <dbReference type="NCBI Taxonomy" id="1133546"/>
    <lineage>
        <taxon>Bacteria</taxon>
        <taxon>Bacillati</taxon>
        <taxon>Actinomycetota</taxon>
        <taxon>Actinomycetes</taxon>
        <taxon>Micrococcales</taxon>
        <taxon>Luteimicrobium</taxon>
    </lineage>
</organism>
<evidence type="ECO:0000313" key="4">
    <source>
        <dbReference type="Proteomes" id="UP000326702"/>
    </source>
</evidence>
<dbReference type="InterPro" id="IPR003587">
    <property type="entry name" value="Hint_dom_N"/>
</dbReference>
<keyword evidence="4" id="KW-1185">Reference proteome</keyword>
<proteinExistence type="predicted"/>
<dbReference type="Gene3D" id="2.170.16.10">
    <property type="entry name" value="Hedgehog/Intein (Hint) domain"/>
    <property type="match status" value="1"/>
</dbReference>
<reference evidence="3 4" key="1">
    <citation type="submission" date="2019-10" db="EMBL/GenBank/DDBJ databases">
        <title>Genome sequence of Luteimicrobium xylanilyticum HY-24.</title>
        <authorList>
            <person name="Kim D.Y."/>
            <person name="Park H.-Y."/>
        </authorList>
    </citation>
    <scope>NUCLEOTIDE SEQUENCE [LARGE SCALE GENOMIC DNA]</scope>
    <source>
        <strain evidence="3 4">HY-24</strain>
    </source>
</reference>
<feature type="compositionally biased region" description="Basic and acidic residues" evidence="1">
    <location>
        <begin position="172"/>
        <end position="182"/>
    </location>
</feature>
<evidence type="ECO:0000313" key="3">
    <source>
        <dbReference type="EMBL" id="QFU98921.1"/>
    </source>
</evidence>
<dbReference type="SMART" id="SM00306">
    <property type="entry name" value="HintN"/>
    <property type="match status" value="1"/>
</dbReference>
<dbReference type="AlphaFoldDB" id="A0A5P9QBU5"/>
<dbReference type="PROSITE" id="PS50817">
    <property type="entry name" value="INTEIN_N_TER"/>
    <property type="match status" value="1"/>
</dbReference>
<feature type="domain" description="Hint" evidence="2">
    <location>
        <begin position="323"/>
        <end position="418"/>
    </location>
</feature>
<gene>
    <name evidence="3" type="ORF">KDY119_02446</name>
</gene>
<dbReference type="NCBIfam" id="TIGR03696">
    <property type="entry name" value="Rhs_assc_core"/>
    <property type="match status" value="1"/>
</dbReference>
<dbReference type="InterPro" id="IPR036844">
    <property type="entry name" value="Hint_dom_sf"/>
</dbReference>
<evidence type="ECO:0000259" key="2">
    <source>
        <dbReference type="SMART" id="SM00306"/>
    </source>
</evidence>
<dbReference type="InterPro" id="IPR050708">
    <property type="entry name" value="T6SS_VgrG/RHS"/>
</dbReference>
<dbReference type="InterPro" id="IPR022385">
    <property type="entry name" value="Rhs_assc_core"/>
</dbReference>
<sequence>MWCRNDDGEVLSGASLPPSFPGRDTSTQTLSAKRYYSFAGQTVAVRTGTGLAGVSTLVSDPQGTALVSIANGTNVVSRRYTDPFGNARGAKPTWPGDHAMLDKVLDASGLTQVGARFLDTATGRFVSVDPVLDTSNPQQWNAYAYAGNNPVTFSDPSGLFIPNMHPDGMTDKQWGRASKGEDPGPGMAPAQPSSVANSHYKATTVTPPVKVPVCAPVVVAAPKKHGLAKWWDDHGSTVISFTAGVIVGGGCEFLTAGVGSVGCAALGGMAASAAGDLSDAAIHGTQVSASGLVKDTLIGGAEGAATAGLLKGGGSALKGAARSCSFAGSTPVVLADGSRKDIKDVTAGDRVLATDPETGEQLGEPVVQVFKHQDSYYRVSIGGESLTTTANHPLWSVTDDRFERADQLSVGEQVLGADGRGVAVTASGALATAGWAYNLSVQDI</sequence>
<dbReference type="OrthoDB" id="5150353at2"/>
<dbReference type="KEGG" id="lxl:KDY119_02446"/>
<accession>A0A5P9QBU5</accession>
<dbReference type="InterPro" id="IPR006141">
    <property type="entry name" value="Intein_N"/>
</dbReference>
<dbReference type="GO" id="GO:0016539">
    <property type="term" value="P:intein-mediated protein splicing"/>
    <property type="evidence" value="ECO:0007669"/>
    <property type="project" value="InterPro"/>
</dbReference>
<name>A0A5P9QBU5_9MICO</name>
<dbReference type="Pfam" id="PF07591">
    <property type="entry name" value="PT-HINT"/>
    <property type="match status" value="1"/>
</dbReference>
<dbReference type="EMBL" id="CP045529">
    <property type="protein sequence ID" value="QFU98921.1"/>
    <property type="molecule type" value="Genomic_DNA"/>
</dbReference>
<feature type="region of interest" description="Disordered" evidence="1">
    <location>
        <begin position="172"/>
        <end position="199"/>
    </location>
</feature>
<dbReference type="PANTHER" id="PTHR32305:SF17">
    <property type="entry name" value="TRNA NUCLEASE WAPA"/>
    <property type="match status" value="1"/>
</dbReference>
<dbReference type="SUPFAM" id="SSF51294">
    <property type="entry name" value="Hedgehog/intein (Hint) domain"/>
    <property type="match status" value="1"/>
</dbReference>
<protein>
    <recommendedName>
        <fullName evidence="2">Hint domain-containing protein</fullName>
    </recommendedName>
</protein>
<dbReference type="Proteomes" id="UP000326702">
    <property type="component" value="Chromosome"/>
</dbReference>
<dbReference type="Gene3D" id="2.180.10.10">
    <property type="entry name" value="RHS repeat-associated core"/>
    <property type="match status" value="1"/>
</dbReference>
<dbReference type="CDD" id="cd00081">
    <property type="entry name" value="Hint"/>
    <property type="match status" value="1"/>
</dbReference>